<organism evidence="2 3">
    <name type="scientific">Stephania japonica</name>
    <dbReference type="NCBI Taxonomy" id="461633"/>
    <lineage>
        <taxon>Eukaryota</taxon>
        <taxon>Viridiplantae</taxon>
        <taxon>Streptophyta</taxon>
        <taxon>Embryophyta</taxon>
        <taxon>Tracheophyta</taxon>
        <taxon>Spermatophyta</taxon>
        <taxon>Magnoliopsida</taxon>
        <taxon>Ranunculales</taxon>
        <taxon>Menispermaceae</taxon>
        <taxon>Menispermoideae</taxon>
        <taxon>Cissampelideae</taxon>
        <taxon>Stephania</taxon>
    </lineage>
</organism>
<feature type="chain" id="PRO_5043004329" evidence="1">
    <location>
        <begin position="26"/>
        <end position="150"/>
    </location>
</feature>
<evidence type="ECO:0000313" key="3">
    <source>
        <dbReference type="Proteomes" id="UP001417504"/>
    </source>
</evidence>
<sequence length="150" mass="16896">MATSATSSSPLLCSTVLLLLRSSSSPKLQLSQRNGDSLLRRNLSSSSLRCSIPQFNPLVRFPSVPSFMVSKRRSFPVCFCGRNDDSRRDFRGKETGLDWPILKRWNVPWKWQTVILTMLACGLRQFCFDRIGGGSSSAISRTWASSFKLR</sequence>
<dbReference type="EMBL" id="JBBNAE010000006">
    <property type="protein sequence ID" value="KAK9116743.1"/>
    <property type="molecule type" value="Genomic_DNA"/>
</dbReference>
<accession>A0AAP0IJS1</accession>
<proteinExistence type="predicted"/>
<name>A0AAP0IJS1_9MAGN</name>
<gene>
    <name evidence="2" type="ORF">Sjap_015690</name>
</gene>
<keyword evidence="3" id="KW-1185">Reference proteome</keyword>
<reference evidence="2 3" key="1">
    <citation type="submission" date="2024-01" db="EMBL/GenBank/DDBJ databases">
        <title>Genome assemblies of Stephania.</title>
        <authorList>
            <person name="Yang L."/>
        </authorList>
    </citation>
    <scope>NUCLEOTIDE SEQUENCE [LARGE SCALE GENOMIC DNA]</scope>
    <source>
        <strain evidence="2">QJT</strain>
        <tissue evidence="2">Leaf</tissue>
    </source>
</reference>
<evidence type="ECO:0000313" key="2">
    <source>
        <dbReference type="EMBL" id="KAK9116743.1"/>
    </source>
</evidence>
<feature type="signal peptide" evidence="1">
    <location>
        <begin position="1"/>
        <end position="25"/>
    </location>
</feature>
<dbReference type="AlphaFoldDB" id="A0AAP0IJS1"/>
<evidence type="ECO:0000256" key="1">
    <source>
        <dbReference type="SAM" id="SignalP"/>
    </source>
</evidence>
<keyword evidence="1" id="KW-0732">Signal</keyword>
<comment type="caution">
    <text evidence="2">The sequence shown here is derived from an EMBL/GenBank/DDBJ whole genome shotgun (WGS) entry which is preliminary data.</text>
</comment>
<protein>
    <submittedName>
        <fullName evidence="2">Uncharacterized protein</fullName>
    </submittedName>
</protein>
<dbReference type="Proteomes" id="UP001417504">
    <property type="component" value="Unassembled WGS sequence"/>
</dbReference>